<dbReference type="Gene3D" id="2.160.20.120">
    <property type="match status" value="1"/>
</dbReference>
<evidence type="ECO:0000259" key="2">
    <source>
        <dbReference type="Pfam" id="PF13349"/>
    </source>
</evidence>
<feature type="transmembrane region" description="Helical" evidence="1">
    <location>
        <begin position="24"/>
        <end position="45"/>
    </location>
</feature>
<dbReference type="AlphaFoldDB" id="W7UE10"/>
<keyword evidence="4" id="KW-1185">Reference proteome</keyword>
<proteinExistence type="predicted"/>
<evidence type="ECO:0000313" key="3">
    <source>
        <dbReference type="EMBL" id="EWM52168.1"/>
    </source>
</evidence>
<dbReference type="InterPro" id="IPR025164">
    <property type="entry name" value="Toastrack_DUF4097"/>
</dbReference>
<accession>W7UE10</accession>
<keyword evidence="1" id="KW-0472">Membrane</keyword>
<dbReference type="Pfam" id="PF13349">
    <property type="entry name" value="DUF4097"/>
    <property type="match status" value="1"/>
</dbReference>
<keyword evidence="1" id="KW-0812">Transmembrane</keyword>
<dbReference type="Proteomes" id="UP000019365">
    <property type="component" value="Unassembled WGS sequence"/>
</dbReference>
<dbReference type="RefSeq" id="WP_037301675.1">
    <property type="nucleotide sequence ID" value="NZ_ATAX01000037.1"/>
</dbReference>
<comment type="caution">
    <text evidence="3">The sequence shown here is derived from an EMBL/GenBank/DDBJ whole genome shotgun (WGS) entry which is preliminary data.</text>
</comment>
<sequence>MSDNNNNIVQGQADTAVKKSNGSLWAALICIILGLVIALVGYIMLRNTDTKKYYKFKDYSNSFSAETVKNLDLDIEWADLIVEASPDNNINIEAKDVPEKFEASVSGDTFRVTFGSSRVNFIPFSTVFSSSKVDPVIRLQLPAQAYESFKLDLGAGDNKISGINCNDLKIECGAGEVTVSQIRCKNANIDCGAGSFNIIAMNCEDKLDIDGGAGEIRILETVLGGLDLDQGVGEFSFRGTINGDIDADGGVGEMTFNLTNPAGDFEGKNSKYKLDIDTGIGSKTVNYDVSE</sequence>
<gene>
    <name evidence="3" type="ORF">RF007C_01980</name>
</gene>
<feature type="domain" description="DUF4097" evidence="2">
    <location>
        <begin position="69"/>
        <end position="254"/>
    </location>
</feature>
<reference evidence="3 4" key="1">
    <citation type="journal article" date="2014" name="PLoS ONE">
        <title>Rumen cellulosomics: divergent fiber-degrading strategies revealed by comparative genome-wide analysis of six ruminococcal strains.</title>
        <authorList>
            <person name="Dassa B."/>
            <person name="Borovok I."/>
            <person name="Ruimy-Israeli V."/>
            <person name="Lamed R."/>
            <person name="Flint H.J."/>
            <person name="Duncan S.H."/>
            <person name="Henrissat B."/>
            <person name="Coutinho P."/>
            <person name="Morrison M."/>
            <person name="Mosoni P."/>
            <person name="Yeoman C.J."/>
            <person name="White B.A."/>
            <person name="Bayer E.A."/>
        </authorList>
    </citation>
    <scope>NUCLEOTIDE SEQUENCE [LARGE SCALE GENOMIC DNA]</scope>
    <source>
        <strain evidence="3 4">007c</strain>
    </source>
</reference>
<dbReference type="OrthoDB" id="1819455at2"/>
<keyword evidence="1" id="KW-1133">Transmembrane helix</keyword>
<evidence type="ECO:0000313" key="4">
    <source>
        <dbReference type="Proteomes" id="UP000019365"/>
    </source>
</evidence>
<dbReference type="EMBL" id="ATAX01000037">
    <property type="protein sequence ID" value="EWM52168.1"/>
    <property type="molecule type" value="Genomic_DNA"/>
</dbReference>
<name>W7UE10_RUMFL</name>
<evidence type="ECO:0000256" key="1">
    <source>
        <dbReference type="SAM" id="Phobius"/>
    </source>
</evidence>
<organism evidence="3 4">
    <name type="scientific">Ruminococcus flavefaciens 007c</name>
    <dbReference type="NCBI Taxonomy" id="1341157"/>
    <lineage>
        <taxon>Bacteria</taxon>
        <taxon>Bacillati</taxon>
        <taxon>Bacillota</taxon>
        <taxon>Clostridia</taxon>
        <taxon>Eubacteriales</taxon>
        <taxon>Oscillospiraceae</taxon>
        <taxon>Ruminococcus</taxon>
    </lineage>
</organism>
<protein>
    <recommendedName>
        <fullName evidence="2">DUF4097 domain-containing protein</fullName>
    </recommendedName>
</protein>
<dbReference type="PATRIC" id="fig|1341157.4.peg.3227"/>
<dbReference type="eggNOG" id="COG3595">
    <property type="taxonomic scope" value="Bacteria"/>
</dbReference>